<dbReference type="Proteomes" id="UP000054248">
    <property type="component" value="Unassembled WGS sequence"/>
</dbReference>
<reference evidence="2" key="2">
    <citation type="submission" date="2015-01" db="EMBL/GenBank/DDBJ databases">
        <title>Evolutionary Origins and Diversification of the Mycorrhizal Mutualists.</title>
        <authorList>
            <consortium name="DOE Joint Genome Institute"/>
            <consortium name="Mycorrhizal Genomics Consortium"/>
            <person name="Kohler A."/>
            <person name="Kuo A."/>
            <person name="Nagy L.G."/>
            <person name="Floudas D."/>
            <person name="Copeland A."/>
            <person name="Barry K.W."/>
            <person name="Cichocki N."/>
            <person name="Veneault-Fourrey C."/>
            <person name="LaButti K."/>
            <person name="Lindquist E.A."/>
            <person name="Lipzen A."/>
            <person name="Lundell T."/>
            <person name="Morin E."/>
            <person name="Murat C."/>
            <person name="Riley R."/>
            <person name="Ohm R."/>
            <person name="Sun H."/>
            <person name="Tunlid A."/>
            <person name="Henrissat B."/>
            <person name="Grigoriev I.V."/>
            <person name="Hibbett D.S."/>
            <person name="Martin F."/>
        </authorList>
    </citation>
    <scope>NUCLEOTIDE SEQUENCE [LARGE SCALE GENOMIC DNA]</scope>
    <source>
        <strain evidence="2">MUT 4182</strain>
    </source>
</reference>
<evidence type="ECO:0000313" key="1">
    <source>
        <dbReference type="EMBL" id="KIO21851.1"/>
    </source>
</evidence>
<proteinExistence type="predicted"/>
<keyword evidence="2" id="KW-1185">Reference proteome</keyword>
<organism evidence="1 2">
    <name type="scientific">Tulasnella calospora MUT 4182</name>
    <dbReference type="NCBI Taxonomy" id="1051891"/>
    <lineage>
        <taxon>Eukaryota</taxon>
        <taxon>Fungi</taxon>
        <taxon>Dikarya</taxon>
        <taxon>Basidiomycota</taxon>
        <taxon>Agaricomycotina</taxon>
        <taxon>Agaricomycetes</taxon>
        <taxon>Cantharellales</taxon>
        <taxon>Tulasnellaceae</taxon>
        <taxon>Tulasnella</taxon>
    </lineage>
</organism>
<reference evidence="1 2" key="1">
    <citation type="submission" date="2014-04" db="EMBL/GenBank/DDBJ databases">
        <authorList>
            <consortium name="DOE Joint Genome Institute"/>
            <person name="Kuo A."/>
            <person name="Girlanda M."/>
            <person name="Perotto S."/>
            <person name="Kohler A."/>
            <person name="Nagy L.G."/>
            <person name="Floudas D."/>
            <person name="Copeland A."/>
            <person name="Barry K.W."/>
            <person name="Cichocki N."/>
            <person name="Veneault-Fourrey C."/>
            <person name="LaButti K."/>
            <person name="Lindquist E.A."/>
            <person name="Lipzen A."/>
            <person name="Lundell T."/>
            <person name="Morin E."/>
            <person name="Murat C."/>
            <person name="Sun H."/>
            <person name="Tunlid A."/>
            <person name="Henrissat B."/>
            <person name="Grigoriev I.V."/>
            <person name="Hibbett D.S."/>
            <person name="Martin F."/>
            <person name="Nordberg H.P."/>
            <person name="Cantor M.N."/>
            <person name="Hua S.X."/>
        </authorList>
    </citation>
    <scope>NUCLEOTIDE SEQUENCE [LARGE SCALE GENOMIC DNA]</scope>
    <source>
        <strain evidence="1 2">MUT 4182</strain>
    </source>
</reference>
<gene>
    <name evidence="1" type="ORF">M407DRAFT_28563</name>
</gene>
<dbReference type="AlphaFoldDB" id="A0A0C3QAH5"/>
<sequence>MVSSPLLDGAGLRITSASVKKGKPTVVKYSWKYNHKSPRHFGVAVVEMWGHEFTLLDDDVRTRRHGGDGKGKYTASIESRKDTPSDYALVFVDINNRYNVYATSETFKIKRSDFE</sequence>
<evidence type="ECO:0000313" key="2">
    <source>
        <dbReference type="Proteomes" id="UP000054248"/>
    </source>
</evidence>
<name>A0A0C3QAH5_9AGAM</name>
<dbReference type="HOGENOM" id="CLU_130037_1_0_1"/>
<dbReference type="EMBL" id="KN823125">
    <property type="protein sequence ID" value="KIO21851.1"/>
    <property type="molecule type" value="Genomic_DNA"/>
</dbReference>
<protein>
    <submittedName>
        <fullName evidence="1">Uncharacterized protein</fullName>
    </submittedName>
</protein>
<accession>A0A0C3QAH5</accession>